<reference evidence="1" key="2">
    <citation type="journal article" date="2015" name="Fish Shellfish Immunol.">
        <title>Early steps in the European eel (Anguilla anguilla)-Vibrio vulnificus interaction in the gills: Role of the RtxA13 toxin.</title>
        <authorList>
            <person name="Callol A."/>
            <person name="Pajuelo D."/>
            <person name="Ebbesson L."/>
            <person name="Teles M."/>
            <person name="MacKenzie S."/>
            <person name="Amaro C."/>
        </authorList>
    </citation>
    <scope>NUCLEOTIDE SEQUENCE</scope>
</reference>
<accession>A0A0E9UTM5</accession>
<protein>
    <submittedName>
        <fullName evidence="1">Uncharacterized protein</fullName>
    </submittedName>
</protein>
<dbReference type="AlphaFoldDB" id="A0A0E9UTM5"/>
<dbReference type="EMBL" id="GBXM01040289">
    <property type="protein sequence ID" value="JAH68288.1"/>
    <property type="molecule type" value="Transcribed_RNA"/>
</dbReference>
<organism evidence="1">
    <name type="scientific">Anguilla anguilla</name>
    <name type="common">European freshwater eel</name>
    <name type="synonym">Muraena anguilla</name>
    <dbReference type="NCBI Taxonomy" id="7936"/>
    <lineage>
        <taxon>Eukaryota</taxon>
        <taxon>Metazoa</taxon>
        <taxon>Chordata</taxon>
        <taxon>Craniata</taxon>
        <taxon>Vertebrata</taxon>
        <taxon>Euteleostomi</taxon>
        <taxon>Actinopterygii</taxon>
        <taxon>Neopterygii</taxon>
        <taxon>Teleostei</taxon>
        <taxon>Anguilliformes</taxon>
        <taxon>Anguillidae</taxon>
        <taxon>Anguilla</taxon>
    </lineage>
</organism>
<proteinExistence type="predicted"/>
<evidence type="ECO:0000313" key="1">
    <source>
        <dbReference type="EMBL" id="JAH68288.1"/>
    </source>
</evidence>
<sequence length="52" mass="5409">MVCSKGRAEVSFVCLDTVALFICSCLSDRLHLVLTGTRRVGAGVCGYVCAAG</sequence>
<reference evidence="1" key="1">
    <citation type="submission" date="2014-11" db="EMBL/GenBank/DDBJ databases">
        <authorList>
            <person name="Amaro Gonzalez C."/>
        </authorList>
    </citation>
    <scope>NUCLEOTIDE SEQUENCE</scope>
</reference>
<name>A0A0E9UTM5_ANGAN</name>